<evidence type="ECO:0000256" key="1">
    <source>
        <dbReference type="SAM" id="MobiDB-lite"/>
    </source>
</evidence>
<feature type="region of interest" description="Disordered" evidence="1">
    <location>
        <begin position="1"/>
        <end position="25"/>
    </location>
</feature>
<evidence type="ECO:0000313" key="2">
    <source>
        <dbReference type="EMBL" id="GAA5056744.1"/>
    </source>
</evidence>
<evidence type="ECO:0000313" key="3">
    <source>
        <dbReference type="Proteomes" id="UP001500518"/>
    </source>
</evidence>
<name>A0ABP9KIG1_9SPHN</name>
<reference evidence="3" key="1">
    <citation type="journal article" date="2019" name="Int. J. Syst. Evol. Microbiol.">
        <title>The Global Catalogue of Microorganisms (GCM) 10K type strain sequencing project: providing services to taxonomists for standard genome sequencing and annotation.</title>
        <authorList>
            <consortium name="The Broad Institute Genomics Platform"/>
            <consortium name="The Broad Institute Genome Sequencing Center for Infectious Disease"/>
            <person name="Wu L."/>
            <person name="Ma J."/>
        </authorList>
    </citation>
    <scope>NUCLEOTIDE SEQUENCE [LARGE SCALE GENOMIC DNA]</scope>
    <source>
        <strain evidence="3">JCM 18014</strain>
    </source>
</reference>
<gene>
    <name evidence="2" type="ORF">GCM10023208_21590</name>
</gene>
<protein>
    <recommendedName>
        <fullName evidence="4">DUF3144 domain-containing protein</fullName>
    </recommendedName>
</protein>
<evidence type="ECO:0008006" key="4">
    <source>
        <dbReference type="Google" id="ProtNLM"/>
    </source>
</evidence>
<dbReference type="Proteomes" id="UP001500518">
    <property type="component" value="Unassembled WGS sequence"/>
</dbReference>
<sequence>MAKQSGTAPAMITTGEGTGQASYEDDRAVAPTAPLKENQDPITKPDFRDHFAKLEVLAVCMFECSLDTFRTADVYADTPREAVAMKREAASIGKAYASLLMTIDRLQETARKEVR</sequence>
<accession>A0ABP9KIG1</accession>
<comment type="caution">
    <text evidence="2">The sequence shown here is derived from an EMBL/GenBank/DDBJ whole genome shotgun (WGS) entry which is preliminary data.</text>
</comment>
<keyword evidence="3" id="KW-1185">Reference proteome</keyword>
<dbReference type="EMBL" id="BAABHV010000016">
    <property type="protein sequence ID" value="GAA5056744.1"/>
    <property type="molecule type" value="Genomic_DNA"/>
</dbReference>
<organism evidence="2 3">
    <name type="scientific">Erythrobacter westpacificensis</name>
    <dbReference type="NCBI Taxonomy" id="1055231"/>
    <lineage>
        <taxon>Bacteria</taxon>
        <taxon>Pseudomonadati</taxon>
        <taxon>Pseudomonadota</taxon>
        <taxon>Alphaproteobacteria</taxon>
        <taxon>Sphingomonadales</taxon>
        <taxon>Erythrobacteraceae</taxon>
        <taxon>Erythrobacter/Porphyrobacter group</taxon>
        <taxon>Erythrobacter</taxon>
    </lineage>
</organism>
<dbReference type="RefSeq" id="WP_346033084.1">
    <property type="nucleotide sequence ID" value="NZ_BAABHV010000016.1"/>
</dbReference>
<proteinExistence type="predicted"/>